<dbReference type="InterPro" id="IPR029060">
    <property type="entry name" value="PIN-like_dom_sf"/>
</dbReference>
<dbReference type="Proteomes" id="UP000008522">
    <property type="component" value="Chromosome"/>
</dbReference>
<reference evidence="2 3" key="1">
    <citation type="journal article" date="2011" name="BMC Genomics">
        <title>Complete genome sequence of Brachyspira intermedia reveals unique genomic features in Brachyspira species and phage-mediated horizontal gene transfer.</title>
        <authorList>
            <person name="Hafstrom T."/>
            <person name="Jansson D.S."/>
            <person name="Segerman B."/>
        </authorList>
    </citation>
    <scope>NUCLEOTIDE SEQUENCE [LARGE SCALE GENOMIC DNA]</scope>
    <source>
        <strain evidence="3">ATCC 51140 / PWS/A</strain>
    </source>
</reference>
<gene>
    <name evidence="2" type="ordered locus">Bint_2796</name>
</gene>
<dbReference type="EMBL" id="CP002874">
    <property type="protein sequence ID" value="AEM23390.1"/>
    <property type="molecule type" value="Genomic_DNA"/>
</dbReference>
<dbReference type="PANTHER" id="PTHR16161:SF0">
    <property type="entry name" value="TRANSCRIPTIONAL PROTEIN SWT1"/>
    <property type="match status" value="1"/>
</dbReference>
<dbReference type="Gene3D" id="3.40.50.1010">
    <property type="entry name" value="5'-nuclease"/>
    <property type="match status" value="1"/>
</dbReference>
<dbReference type="KEGG" id="bip:Bint_2796"/>
<organism evidence="2 3">
    <name type="scientific">Brachyspira intermedia (strain ATCC 51140 / PWS/A)</name>
    <name type="common">Serpulina intermedia</name>
    <dbReference type="NCBI Taxonomy" id="1045858"/>
    <lineage>
        <taxon>Bacteria</taxon>
        <taxon>Pseudomonadati</taxon>
        <taxon>Spirochaetota</taxon>
        <taxon>Spirochaetia</taxon>
        <taxon>Brachyspirales</taxon>
        <taxon>Brachyspiraceae</taxon>
        <taxon>Brachyspira</taxon>
    </lineage>
</organism>
<dbReference type="RefSeq" id="WP_014489175.1">
    <property type="nucleotide sequence ID" value="NC_017243.1"/>
</dbReference>
<evidence type="ECO:0000313" key="3">
    <source>
        <dbReference type="Proteomes" id="UP000008522"/>
    </source>
</evidence>
<dbReference type="InterPro" id="IPR052626">
    <property type="entry name" value="SWT1_Regulator"/>
</dbReference>
<dbReference type="OrthoDB" id="309037at2"/>
<accession>G0EQU4</accession>
<proteinExistence type="predicted"/>
<sequence>MHKTNNSYNKNNSKNNKNKIDVKKLFSDIGTVANVLGKILTTSKSVVDELQNQNGILYVFDTNALMNDPNLISIPKRNSSYIVPIVVLEELDKLKLDKNRSQKASNAIRTINKSNVRIEKYSEHALPKDFDMRNNDNKILATAMKFSNKNVVIVTDDNNLKNKAKSQNIKYMSSSEFKRSKN</sequence>
<evidence type="ECO:0000313" key="2">
    <source>
        <dbReference type="EMBL" id="AEM23390.1"/>
    </source>
</evidence>
<dbReference type="SMART" id="SM00670">
    <property type="entry name" value="PINc"/>
    <property type="match status" value="1"/>
</dbReference>
<dbReference type="AlphaFoldDB" id="G0EQU4"/>
<protein>
    <submittedName>
        <fullName evidence="2">Predicted nucleotide-binding domain PINc family</fullName>
    </submittedName>
</protein>
<dbReference type="SUPFAM" id="SSF88723">
    <property type="entry name" value="PIN domain-like"/>
    <property type="match status" value="1"/>
</dbReference>
<dbReference type="Pfam" id="PF13638">
    <property type="entry name" value="PIN_4"/>
    <property type="match status" value="1"/>
</dbReference>
<dbReference type="CDD" id="cd09883">
    <property type="entry name" value="PIN_VapC_PhoHL-ATPase"/>
    <property type="match status" value="1"/>
</dbReference>
<dbReference type="InterPro" id="IPR002716">
    <property type="entry name" value="PIN_dom"/>
</dbReference>
<feature type="domain" description="PIN" evidence="1">
    <location>
        <begin position="56"/>
        <end position="162"/>
    </location>
</feature>
<dbReference type="GeneID" id="44971278"/>
<keyword evidence="3" id="KW-1185">Reference proteome</keyword>
<dbReference type="PATRIC" id="fig|1045858.4.peg.2795"/>
<dbReference type="PANTHER" id="PTHR16161">
    <property type="entry name" value="TRANSCRIPTIONAL PROTEIN SWT1"/>
    <property type="match status" value="1"/>
</dbReference>
<evidence type="ECO:0000259" key="1">
    <source>
        <dbReference type="SMART" id="SM00670"/>
    </source>
</evidence>
<name>G0EQU4_BRAIP</name>
<dbReference type="HOGENOM" id="CLU_1493472_0_0_12"/>
<dbReference type="eggNOG" id="COG1875">
    <property type="taxonomic scope" value="Bacteria"/>
</dbReference>